<accession>A0A845VFP0</accession>
<protein>
    <submittedName>
        <fullName evidence="2">DUF481 domain-containing protein</fullName>
    </submittedName>
</protein>
<gene>
    <name evidence="2" type="ORF">G3I74_09875</name>
</gene>
<reference evidence="2 3" key="1">
    <citation type="submission" date="2020-02" db="EMBL/GenBank/DDBJ databases">
        <authorList>
            <person name="Zhang X.-Y."/>
        </authorList>
    </citation>
    <scope>NUCLEOTIDE SEQUENCE [LARGE SCALE GENOMIC DNA]</scope>
    <source>
        <strain evidence="2 3">C33</strain>
    </source>
</reference>
<name>A0A845VFP0_9GAMM</name>
<dbReference type="EMBL" id="JAAGSC010000041">
    <property type="protein sequence ID" value="NDY96039.1"/>
    <property type="molecule type" value="Genomic_DNA"/>
</dbReference>
<dbReference type="InterPro" id="IPR007433">
    <property type="entry name" value="DUF481"/>
</dbReference>
<keyword evidence="3" id="KW-1185">Reference proteome</keyword>
<feature type="chain" id="PRO_5032859816" evidence="1">
    <location>
        <begin position="20"/>
        <end position="236"/>
    </location>
</feature>
<evidence type="ECO:0000256" key="1">
    <source>
        <dbReference type="SAM" id="SignalP"/>
    </source>
</evidence>
<dbReference type="RefSeq" id="WP_164211423.1">
    <property type="nucleotide sequence ID" value="NZ_JAAGSC010000041.1"/>
</dbReference>
<evidence type="ECO:0000313" key="3">
    <source>
        <dbReference type="Proteomes" id="UP000484885"/>
    </source>
</evidence>
<comment type="caution">
    <text evidence="2">The sequence shown here is derived from an EMBL/GenBank/DDBJ whole genome shotgun (WGS) entry which is preliminary data.</text>
</comment>
<sequence>MRCKFLWAGALLLAASVQADFAGTGELGLVVNRGNSETEAANARLELLWNTEQWENEATAVGVYASDSGETSANRFTLANTLNYNLSERSYIGGALRYDRDKFSSFRYQSSVAASYGYRVWMGEPHSLTIEAGPGYQFNEIRATGRTENQAIARALLDYRWQISESTELTNRLLVESGSENTFLENSLALTVAINSRVALGSGVTVRHNTDVQPGSEKTDTLTTLSLAYNFGSAAE</sequence>
<keyword evidence="1" id="KW-0732">Signal</keyword>
<proteinExistence type="predicted"/>
<dbReference type="Proteomes" id="UP000484885">
    <property type="component" value="Unassembled WGS sequence"/>
</dbReference>
<feature type="signal peptide" evidence="1">
    <location>
        <begin position="1"/>
        <end position="19"/>
    </location>
</feature>
<organism evidence="2 3">
    <name type="scientific">Wenzhouxiangella limi</name>
    <dbReference type="NCBI Taxonomy" id="2707351"/>
    <lineage>
        <taxon>Bacteria</taxon>
        <taxon>Pseudomonadati</taxon>
        <taxon>Pseudomonadota</taxon>
        <taxon>Gammaproteobacteria</taxon>
        <taxon>Chromatiales</taxon>
        <taxon>Wenzhouxiangellaceae</taxon>
        <taxon>Wenzhouxiangella</taxon>
    </lineage>
</organism>
<dbReference type="Pfam" id="PF04338">
    <property type="entry name" value="DUF481"/>
    <property type="match status" value="1"/>
</dbReference>
<dbReference type="AlphaFoldDB" id="A0A845VFP0"/>
<evidence type="ECO:0000313" key="2">
    <source>
        <dbReference type="EMBL" id="NDY96039.1"/>
    </source>
</evidence>